<dbReference type="HOGENOM" id="CLU_019414_0_0_1"/>
<dbReference type="InParanoid" id="A0A066VKH5"/>
<dbReference type="InterPro" id="IPR010497">
    <property type="entry name" value="Epoxide_hydro_N"/>
</dbReference>
<dbReference type="InterPro" id="IPR000639">
    <property type="entry name" value="Epox_hydrolase-like"/>
</dbReference>
<reference evidence="6 7" key="1">
    <citation type="submission" date="2014-05" db="EMBL/GenBank/DDBJ databases">
        <title>Draft genome sequence of a rare smut relative, Tilletiaria anomala UBC 951.</title>
        <authorList>
            <consortium name="DOE Joint Genome Institute"/>
            <person name="Toome M."/>
            <person name="Kuo A."/>
            <person name="Henrissat B."/>
            <person name="Lipzen A."/>
            <person name="Tritt A."/>
            <person name="Yoshinaga Y."/>
            <person name="Zane M."/>
            <person name="Barry K."/>
            <person name="Grigoriev I.V."/>
            <person name="Spatafora J.W."/>
            <person name="Aimea M.C."/>
        </authorList>
    </citation>
    <scope>NUCLEOTIDE SEQUENCE [LARGE SCALE GENOMIC DNA]</scope>
    <source>
        <strain evidence="6 7">UBC 951</strain>
    </source>
</reference>
<comment type="similarity">
    <text evidence="1">Belongs to the peptidase S33 family.</text>
</comment>
<gene>
    <name evidence="6" type="ORF">K437DRAFT_279416</name>
</gene>
<dbReference type="Gene3D" id="3.40.50.1820">
    <property type="entry name" value="alpha/beta hydrolase"/>
    <property type="match status" value="1"/>
</dbReference>
<keyword evidence="7" id="KW-1185">Reference proteome</keyword>
<dbReference type="GO" id="GO:0004301">
    <property type="term" value="F:epoxide hydrolase activity"/>
    <property type="evidence" value="ECO:0007669"/>
    <property type="project" value="TreeGrafter"/>
</dbReference>
<evidence type="ECO:0000313" key="6">
    <source>
        <dbReference type="EMBL" id="KDN39080.1"/>
    </source>
</evidence>
<dbReference type="PANTHER" id="PTHR21661">
    <property type="entry name" value="EPOXIDE HYDROLASE 1-RELATED"/>
    <property type="match status" value="1"/>
</dbReference>
<dbReference type="Proteomes" id="UP000027361">
    <property type="component" value="Unassembled WGS sequence"/>
</dbReference>
<organism evidence="6 7">
    <name type="scientific">Tilletiaria anomala (strain ATCC 24038 / CBS 436.72 / UBC 951)</name>
    <dbReference type="NCBI Taxonomy" id="1037660"/>
    <lineage>
        <taxon>Eukaryota</taxon>
        <taxon>Fungi</taxon>
        <taxon>Dikarya</taxon>
        <taxon>Basidiomycota</taxon>
        <taxon>Ustilaginomycotina</taxon>
        <taxon>Exobasidiomycetes</taxon>
        <taxon>Georgefischeriales</taxon>
        <taxon>Tilletiariaceae</taxon>
        <taxon>Tilletiaria</taxon>
    </lineage>
</organism>
<name>A0A066VKH5_TILAU</name>
<dbReference type="GO" id="GO:0097176">
    <property type="term" value="P:epoxide metabolic process"/>
    <property type="evidence" value="ECO:0007669"/>
    <property type="project" value="TreeGrafter"/>
</dbReference>
<evidence type="ECO:0000259" key="5">
    <source>
        <dbReference type="Pfam" id="PF06441"/>
    </source>
</evidence>
<dbReference type="PIRSF" id="PIRSF001112">
    <property type="entry name" value="Epoxide_hydrolase"/>
    <property type="match status" value="1"/>
</dbReference>
<evidence type="ECO:0000313" key="7">
    <source>
        <dbReference type="Proteomes" id="UP000027361"/>
    </source>
</evidence>
<dbReference type="STRING" id="1037660.A0A066VKH5"/>
<evidence type="ECO:0000256" key="3">
    <source>
        <dbReference type="ARBA" id="ARBA00022801"/>
    </source>
</evidence>
<feature type="domain" description="Epoxide hydrolase N-terminal" evidence="5">
    <location>
        <begin position="4"/>
        <end position="131"/>
    </location>
</feature>
<dbReference type="EMBL" id="JMSN01000109">
    <property type="protein sequence ID" value="KDN39080.1"/>
    <property type="molecule type" value="Genomic_DNA"/>
</dbReference>
<dbReference type="OrthoDB" id="7130006at2759"/>
<dbReference type="PRINTS" id="PR00412">
    <property type="entry name" value="EPOXHYDRLASE"/>
</dbReference>
<evidence type="ECO:0000256" key="2">
    <source>
        <dbReference type="ARBA" id="ARBA00022797"/>
    </source>
</evidence>
<dbReference type="RefSeq" id="XP_013240917.1">
    <property type="nucleotide sequence ID" value="XM_013385463.1"/>
</dbReference>
<dbReference type="InterPro" id="IPR016292">
    <property type="entry name" value="Epoxide_hydrolase"/>
</dbReference>
<sequence length="414" mass="46505">MSKPRPFRISVPETGLDKLAAQLSAAELPDAPLCAGSPEEWSHGTSLQKLKSLVDAWRDGSPMDKDGKVSGKGGGQGVKTWWRSIEDRLNRYPHFKVEIEEFDLHFIYVKSQHAGAIPLVFSHGWPGSFYEAWELLPYLVEKDEKTGMSFDVVVPSLPGYAWSNPGSLPHGWNATESARRIHKLMTQVLGYKKFFAHGGDWGTRITRLLANYPECKIYHTNFAPPTNMPWYTVPAVALHTRGYSDLFQRVLGRLYSPFEVLGMTRGLAYLATGSGYVALQSTKPATLGYALYNNPVGILAYLLEKFHAWTDPRSTAFGDKSEPSATDMSDETILVNTTIYALTNTIHTSLMLYFSDERSWYPPFDEYRPARSKPYGHSAFAYELARGPRPFISRLALNLVWYKAEDTGGHFAGW</sequence>
<dbReference type="GeneID" id="25266897"/>
<evidence type="ECO:0000256" key="1">
    <source>
        <dbReference type="ARBA" id="ARBA00010088"/>
    </source>
</evidence>
<dbReference type="AlphaFoldDB" id="A0A066VKH5"/>
<dbReference type="SUPFAM" id="SSF53474">
    <property type="entry name" value="alpha/beta-Hydrolases"/>
    <property type="match status" value="1"/>
</dbReference>
<keyword evidence="2" id="KW-0058">Aromatic hydrocarbons catabolism</keyword>
<feature type="active site" description="Proton donor" evidence="4">
    <location>
        <position position="353"/>
    </location>
</feature>
<proteinExistence type="inferred from homology"/>
<comment type="caution">
    <text evidence="6">The sequence shown here is derived from an EMBL/GenBank/DDBJ whole genome shotgun (WGS) entry which is preliminary data.</text>
</comment>
<protein>
    <submittedName>
        <fullName evidence="6">Alpha/beta-hydrolase</fullName>
    </submittedName>
</protein>
<dbReference type="PANTHER" id="PTHR21661:SF35">
    <property type="entry name" value="EPOXIDE HYDROLASE"/>
    <property type="match status" value="1"/>
</dbReference>
<dbReference type="OMA" id="NTLMTQV"/>
<feature type="active site" description="Nucleophile" evidence="4">
    <location>
        <position position="200"/>
    </location>
</feature>
<accession>A0A066VKH5</accession>
<dbReference type="InterPro" id="IPR029058">
    <property type="entry name" value="AB_hydrolase_fold"/>
</dbReference>
<evidence type="ECO:0000256" key="4">
    <source>
        <dbReference type="PIRSR" id="PIRSR001112-1"/>
    </source>
</evidence>
<dbReference type="Pfam" id="PF06441">
    <property type="entry name" value="EHN"/>
    <property type="match status" value="1"/>
</dbReference>
<feature type="active site" description="Proton acceptor" evidence="4">
    <location>
        <position position="410"/>
    </location>
</feature>
<keyword evidence="3 6" id="KW-0378">Hydrolase</keyword>